<evidence type="ECO:0000313" key="2">
    <source>
        <dbReference type="EMBL" id="MBB5152843.1"/>
    </source>
</evidence>
<protein>
    <submittedName>
        <fullName evidence="2">Uncharacterized protein</fullName>
    </submittedName>
</protein>
<dbReference type="RefSeq" id="WP_184722798.1">
    <property type="nucleotide sequence ID" value="NZ_JACHIW010000001.1"/>
</dbReference>
<sequence>MGSSAPWWSAAITSLISVLGVLVTQWMANRRERRRNHFERHQQTEERRSTIYADYIRAANRLRRIRDWSESGDRVSIVDEFHASVGSVELVADEPVRECAELSGRAAERLARVAPGNPRESAVVDEAMKDLEHAVEATKKAMRAELGTTVSQHR</sequence>
<accession>A0A840Q7R6</accession>
<reference evidence="2 3" key="1">
    <citation type="submission" date="2020-08" db="EMBL/GenBank/DDBJ databases">
        <title>Sequencing the genomes of 1000 actinobacteria strains.</title>
        <authorList>
            <person name="Klenk H.-P."/>
        </authorList>
    </citation>
    <scope>NUCLEOTIDE SEQUENCE [LARGE SCALE GENOMIC DNA]</scope>
    <source>
        <strain evidence="2 3">DSM 45584</strain>
    </source>
</reference>
<keyword evidence="3" id="KW-1185">Reference proteome</keyword>
<dbReference type="EMBL" id="JACHIW010000001">
    <property type="protein sequence ID" value="MBB5152843.1"/>
    <property type="molecule type" value="Genomic_DNA"/>
</dbReference>
<comment type="caution">
    <text evidence="2">The sequence shown here is derived from an EMBL/GenBank/DDBJ whole genome shotgun (WGS) entry which is preliminary data.</text>
</comment>
<feature type="transmembrane region" description="Helical" evidence="1">
    <location>
        <begin position="6"/>
        <end position="28"/>
    </location>
</feature>
<keyword evidence="1" id="KW-0472">Membrane</keyword>
<keyword evidence="1" id="KW-0812">Transmembrane</keyword>
<dbReference type="Proteomes" id="UP000584374">
    <property type="component" value="Unassembled WGS sequence"/>
</dbReference>
<gene>
    <name evidence="2" type="ORF">BJ970_000377</name>
</gene>
<proteinExistence type="predicted"/>
<evidence type="ECO:0000256" key="1">
    <source>
        <dbReference type="SAM" id="Phobius"/>
    </source>
</evidence>
<organism evidence="2 3">
    <name type="scientific">Saccharopolyspora phatthalungensis</name>
    <dbReference type="NCBI Taxonomy" id="664693"/>
    <lineage>
        <taxon>Bacteria</taxon>
        <taxon>Bacillati</taxon>
        <taxon>Actinomycetota</taxon>
        <taxon>Actinomycetes</taxon>
        <taxon>Pseudonocardiales</taxon>
        <taxon>Pseudonocardiaceae</taxon>
        <taxon>Saccharopolyspora</taxon>
    </lineage>
</organism>
<dbReference type="AlphaFoldDB" id="A0A840Q7R6"/>
<evidence type="ECO:0000313" key="3">
    <source>
        <dbReference type="Proteomes" id="UP000584374"/>
    </source>
</evidence>
<keyword evidence="1" id="KW-1133">Transmembrane helix</keyword>
<name>A0A840Q7R6_9PSEU</name>